<reference evidence="2" key="1">
    <citation type="submission" date="2021-02" db="EMBL/GenBank/DDBJ databases">
        <title>First Annotated Genome of the Yellow-green Alga Tribonema minus.</title>
        <authorList>
            <person name="Mahan K.M."/>
        </authorList>
    </citation>
    <scope>NUCLEOTIDE SEQUENCE</scope>
    <source>
        <strain evidence="2">UTEX B ZZ1240</strain>
    </source>
</reference>
<feature type="region of interest" description="Disordered" evidence="1">
    <location>
        <begin position="230"/>
        <end position="260"/>
    </location>
</feature>
<name>A0A836CGE6_9STRA</name>
<feature type="compositionally biased region" description="Basic and acidic residues" evidence="1">
    <location>
        <begin position="1"/>
        <end position="17"/>
    </location>
</feature>
<keyword evidence="3" id="KW-1185">Reference proteome</keyword>
<comment type="caution">
    <text evidence="2">The sequence shown here is derived from an EMBL/GenBank/DDBJ whole genome shotgun (WGS) entry which is preliminary data.</text>
</comment>
<feature type="compositionally biased region" description="Acidic residues" evidence="1">
    <location>
        <begin position="232"/>
        <end position="242"/>
    </location>
</feature>
<protein>
    <submittedName>
        <fullName evidence="2">Uncharacterized protein</fullName>
    </submittedName>
</protein>
<proteinExistence type="predicted"/>
<accession>A0A836CGE6</accession>
<evidence type="ECO:0000256" key="1">
    <source>
        <dbReference type="SAM" id="MobiDB-lite"/>
    </source>
</evidence>
<feature type="region of interest" description="Disordered" evidence="1">
    <location>
        <begin position="436"/>
        <end position="467"/>
    </location>
</feature>
<evidence type="ECO:0000313" key="2">
    <source>
        <dbReference type="EMBL" id="KAG5185590.1"/>
    </source>
</evidence>
<feature type="compositionally biased region" description="Gly residues" evidence="1">
    <location>
        <begin position="373"/>
        <end position="390"/>
    </location>
</feature>
<organism evidence="2 3">
    <name type="scientific">Tribonema minus</name>
    <dbReference type="NCBI Taxonomy" id="303371"/>
    <lineage>
        <taxon>Eukaryota</taxon>
        <taxon>Sar</taxon>
        <taxon>Stramenopiles</taxon>
        <taxon>Ochrophyta</taxon>
        <taxon>PX clade</taxon>
        <taxon>Xanthophyceae</taxon>
        <taxon>Tribonematales</taxon>
        <taxon>Tribonemataceae</taxon>
        <taxon>Tribonema</taxon>
    </lineage>
</organism>
<feature type="region of interest" description="Disordered" evidence="1">
    <location>
        <begin position="373"/>
        <end position="399"/>
    </location>
</feature>
<evidence type="ECO:0000313" key="3">
    <source>
        <dbReference type="Proteomes" id="UP000664859"/>
    </source>
</evidence>
<feature type="region of interest" description="Disordered" evidence="1">
    <location>
        <begin position="300"/>
        <end position="334"/>
    </location>
</feature>
<gene>
    <name evidence="2" type="ORF">JKP88DRAFT_268256</name>
</gene>
<sequence>MTRRSSAESDTSSHDGGDVTVGEAVRAGTGLETSELMLLNNEEERLLPTEVRIALLIATETLQDGARTAMQARVLRLEGLVRVLALCGVVGGARVGRRSSVALARPRVRYLSKLLVTSAKLELFNMLDEVVRGGDVDNPLFNTLCQQEVQTHALQGFSSITVPVLLRPDNIFMALLQRRLFDVFEGVKRAGGAQLAAAHLNAVDFSLVLPASPAAAAAAAAPGSFAGGYYASDDDDHDDFEEVPTPVTSPGGGGGGGSVAAADAQLQSPVTRRLSLLLETIDTATSRVNDEMREWALEHEVPPLPPSPRHGSPTGGAARSAPGSPGSPGHRPMDELRASARKRCSIVSEAAHAGSNGGGGGGGGGGTASGAANGGGGGGSGGGSGGGGDGNGEEEGEAGDLTGEAEMEEALCFSAELCTEVDALVQETIFRLHASPTPRAHQQQPVPWSDVPVSPVLPPGATAAAAQ</sequence>
<dbReference type="Proteomes" id="UP000664859">
    <property type="component" value="Unassembled WGS sequence"/>
</dbReference>
<feature type="compositionally biased region" description="Low complexity" evidence="1">
    <location>
        <begin position="445"/>
        <end position="454"/>
    </location>
</feature>
<dbReference type="EMBL" id="JAFCMP010000125">
    <property type="protein sequence ID" value="KAG5185590.1"/>
    <property type="molecule type" value="Genomic_DNA"/>
</dbReference>
<feature type="region of interest" description="Disordered" evidence="1">
    <location>
        <begin position="1"/>
        <end position="23"/>
    </location>
</feature>
<feature type="compositionally biased region" description="Low complexity" evidence="1">
    <location>
        <begin position="309"/>
        <end position="329"/>
    </location>
</feature>
<dbReference type="AlphaFoldDB" id="A0A836CGE6"/>